<dbReference type="GO" id="GO:0004930">
    <property type="term" value="F:G protein-coupled receptor activity"/>
    <property type="evidence" value="ECO:0007669"/>
    <property type="project" value="UniProtKB-KW"/>
</dbReference>
<feature type="transmembrane region" description="Helical" evidence="14">
    <location>
        <begin position="347"/>
        <end position="364"/>
    </location>
</feature>
<gene>
    <name evidence="16" type="ORF">J0S82_002785</name>
</gene>
<dbReference type="OrthoDB" id="10017003at2759"/>
<feature type="transmembrane region" description="Helical" evidence="14">
    <location>
        <begin position="384"/>
        <end position="410"/>
    </location>
</feature>
<keyword evidence="10 14" id="KW-0472">Membrane</keyword>
<dbReference type="FunFam" id="1.10.1220.70:FF:000001">
    <property type="entry name" value="Olfactory receptor"/>
    <property type="match status" value="1"/>
</dbReference>
<keyword evidence="11 13" id="KW-0675">Receptor</keyword>
<protein>
    <submittedName>
        <fullName evidence="16">Olfactory receptor 2T10</fullName>
    </submittedName>
</protein>
<evidence type="ECO:0000256" key="11">
    <source>
        <dbReference type="ARBA" id="ARBA00023170"/>
    </source>
</evidence>
<evidence type="ECO:0000256" key="7">
    <source>
        <dbReference type="ARBA" id="ARBA00022725"/>
    </source>
</evidence>
<evidence type="ECO:0000259" key="15">
    <source>
        <dbReference type="PROSITE" id="PS50262"/>
    </source>
</evidence>
<name>A0A8J5ZT49_GALPY</name>
<dbReference type="PANTHER" id="PTHR26453">
    <property type="entry name" value="OLFACTORY RECEPTOR"/>
    <property type="match status" value="1"/>
</dbReference>
<feature type="transmembrane region" description="Helical" evidence="14">
    <location>
        <begin position="197"/>
        <end position="225"/>
    </location>
</feature>
<comment type="subcellular location">
    <subcellularLocation>
        <location evidence="2">Cell membrane</location>
        <topology evidence="2">Multi-pass membrane protein</topology>
    </subcellularLocation>
</comment>
<keyword evidence="7" id="KW-0552">Olfaction</keyword>
<dbReference type="Gene3D" id="1.20.1070.10">
    <property type="entry name" value="Rhodopsin 7-helix transmembrane proteins"/>
    <property type="match status" value="2"/>
</dbReference>
<dbReference type="CDD" id="cd15421">
    <property type="entry name" value="7tmA_OR2T-like"/>
    <property type="match status" value="2"/>
</dbReference>
<evidence type="ECO:0000256" key="12">
    <source>
        <dbReference type="ARBA" id="ARBA00023224"/>
    </source>
</evidence>
<dbReference type="InterPro" id="IPR017452">
    <property type="entry name" value="GPCR_Rhodpsn_7TM"/>
</dbReference>
<evidence type="ECO:0000256" key="14">
    <source>
        <dbReference type="SAM" id="Phobius"/>
    </source>
</evidence>
<feature type="transmembrane region" description="Helical" evidence="14">
    <location>
        <begin position="315"/>
        <end position="341"/>
    </location>
</feature>
<feature type="transmembrane region" description="Helical" evidence="14">
    <location>
        <begin position="562"/>
        <end position="582"/>
    </location>
</feature>
<feature type="transmembrane region" description="Helical" evidence="14">
    <location>
        <begin position="61"/>
        <end position="82"/>
    </location>
</feature>
<dbReference type="PROSITE" id="PS00237">
    <property type="entry name" value="G_PROTEIN_RECEP_F1_1"/>
    <property type="match status" value="1"/>
</dbReference>
<evidence type="ECO:0000256" key="9">
    <source>
        <dbReference type="ARBA" id="ARBA00023040"/>
    </source>
</evidence>
<keyword evidence="6 13" id="KW-0812">Transmembrane</keyword>
<dbReference type="Pfam" id="PF13853">
    <property type="entry name" value="7tm_4"/>
    <property type="match status" value="2"/>
</dbReference>
<keyword evidence="17" id="KW-1185">Reference proteome</keyword>
<dbReference type="PROSITE" id="PS50262">
    <property type="entry name" value="G_PROTEIN_RECEP_F1_2"/>
    <property type="match status" value="2"/>
</dbReference>
<dbReference type="GO" id="GO:0004984">
    <property type="term" value="F:olfactory receptor activity"/>
    <property type="evidence" value="ECO:0007669"/>
    <property type="project" value="InterPro"/>
</dbReference>
<comment type="function">
    <text evidence="1">Putative odorant or sperm cell receptor.</text>
</comment>
<keyword evidence="8 14" id="KW-1133">Transmembrane helix</keyword>
<dbReference type="FunFam" id="1.20.1070.10:FF:000008">
    <property type="entry name" value="Olfactory receptor"/>
    <property type="match status" value="2"/>
</dbReference>
<evidence type="ECO:0000313" key="17">
    <source>
        <dbReference type="Proteomes" id="UP000700334"/>
    </source>
</evidence>
<feature type="transmembrane region" description="Helical" evidence="14">
    <location>
        <begin position="140"/>
        <end position="162"/>
    </location>
</feature>
<dbReference type="AlphaFoldDB" id="A0A8J5ZT49"/>
<dbReference type="InterPro" id="IPR000725">
    <property type="entry name" value="Olfact_rcpt"/>
</dbReference>
<dbReference type="GO" id="GO:0005886">
    <property type="term" value="C:plasma membrane"/>
    <property type="evidence" value="ECO:0007669"/>
    <property type="project" value="UniProtKB-SubCell"/>
</dbReference>
<proteinExistence type="inferred from homology"/>
<evidence type="ECO:0000256" key="4">
    <source>
        <dbReference type="ARBA" id="ARBA00022475"/>
    </source>
</evidence>
<keyword evidence="9 13" id="KW-0297">G-protein coupled receptor</keyword>
<feature type="transmembrane region" description="Helical" evidence="14">
    <location>
        <begin position="102"/>
        <end position="120"/>
    </location>
</feature>
<feature type="domain" description="G-protein coupled receptors family 1 profile" evidence="15">
    <location>
        <begin position="331"/>
        <end position="580"/>
    </location>
</feature>
<evidence type="ECO:0000256" key="1">
    <source>
        <dbReference type="ARBA" id="ARBA00003929"/>
    </source>
</evidence>
<keyword evidence="4" id="KW-1003">Cell membrane</keyword>
<evidence type="ECO:0000256" key="13">
    <source>
        <dbReference type="RuleBase" id="RU000688"/>
    </source>
</evidence>
<comment type="similarity">
    <text evidence="3 13">Belongs to the G-protein coupled receptor 1 family.</text>
</comment>
<dbReference type="SUPFAM" id="SSF81321">
    <property type="entry name" value="Family A G protein-coupled receptor-like"/>
    <property type="match status" value="2"/>
</dbReference>
<feature type="domain" description="G-protein coupled receptors family 1 profile" evidence="15">
    <location>
        <begin position="41"/>
        <end position="290"/>
    </location>
</feature>
<evidence type="ECO:0000256" key="6">
    <source>
        <dbReference type="ARBA" id="ARBA00022692"/>
    </source>
</evidence>
<feature type="transmembrane region" description="Helical" evidence="14">
    <location>
        <begin position="494"/>
        <end position="516"/>
    </location>
</feature>
<feature type="transmembrane region" description="Helical" evidence="14">
    <location>
        <begin position="237"/>
        <end position="260"/>
    </location>
</feature>
<reference evidence="16" key="1">
    <citation type="journal article" date="2021" name="Evol. Appl.">
        <title>The genome of the Pyrenean desman and the effects of bottlenecks and inbreeding on the genomic landscape of an endangered species.</title>
        <authorList>
            <person name="Escoda L."/>
            <person name="Castresana J."/>
        </authorList>
    </citation>
    <scope>NUCLEOTIDE SEQUENCE</scope>
    <source>
        <strain evidence="16">IBE-C5619</strain>
    </source>
</reference>
<evidence type="ECO:0000313" key="16">
    <source>
        <dbReference type="EMBL" id="KAG8504565.1"/>
    </source>
</evidence>
<evidence type="ECO:0000256" key="2">
    <source>
        <dbReference type="ARBA" id="ARBA00004651"/>
    </source>
</evidence>
<dbReference type="EMBL" id="JAGFMF010012290">
    <property type="protein sequence ID" value="KAG8504565.1"/>
    <property type="molecule type" value="Genomic_DNA"/>
</dbReference>
<keyword evidence="5" id="KW-0716">Sensory transduction</keyword>
<dbReference type="Proteomes" id="UP000700334">
    <property type="component" value="Unassembled WGS sequence"/>
</dbReference>
<organism evidence="16 17">
    <name type="scientific">Galemys pyrenaicus</name>
    <name type="common">Iberian desman</name>
    <name type="synonym">Pyrenean desman</name>
    <dbReference type="NCBI Taxonomy" id="202257"/>
    <lineage>
        <taxon>Eukaryota</taxon>
        <taxon>Metazoa</taxon>
        <taxon>Chordata</taxon>
        <taxon>Craniata</taxon>
        <taxon>Vertebrata</taxon>
        <taxon>Euteleostomi</taxon>
        <taxon>Mammalia</taxon>
        <taxon>Eutheria</taxon>
        <taxon>Laurasiatheria</taxon>
        <taxon>Eulipotyphla</taxon>
        <taxon>Talpidae</taxon>
        <taxon>Galemys</taxon>
    </lineage>
</organism>
<sequence>MWPASHTQDGYFFLLGIFSQSSHADFLFFLIFSIFLMAVSANIILILLIHFDPCLHTPMYFFIYQLSLMDLIYISVTVPKMLANKLVNVRTISVLGCGTQMFFYLLLGGSEYCLLAAMAYDRYVAICHPLRYSVLMNHRVCHLLASGCWFVGSVDGFVLTPITMTFPFCRSREIYHFFCEVPAVMKLSCSDTSIYEIFMYLCCILMLLIPITVISGSYYFIILTIHRMNSVEGKKKAFATCSSHITVVIIFYGAAVYTYMLPSSYHTPEKDMVVSFFYTILTPVLNPLKENMNQKNETSTDFILLGLLPRFRHPYILIFIILLIYIAAFAGNSILILLIWLDTRLHTPMYFLLSQLSLIDLAYISSTVPKMVINYFTGRKNISFYACATQLFFFLTLGIAECILLTLMAYDRYVAVCNPLRYTVLVNPRVCLQMAAAAWIGGTLAALVHTIYPMHFPICGSREIDHYFCEMPAILRMSCVDISTYEMVKFVSTILFLLVPFILILSSYTLIFLTVLRMNSRKGRNKALATCSSHLTVVSLYFGQAMFIYMTPNSSHTPEQDQIVAVLGTIVTPMLNPLIYSLRNKEVGGALR</sequence>
<accession>A0A8J5ZT49</accession>
<evidence type="ECO:0000256" key="8">
    <source>
        <dbReference type="ARBA" id="ARBA00022989"/>
    </source>
</evidence>
<comment type="caution">
    <text evidence="16">The sequence shown here is derived from an EMBL/GenBank/DDBJ whole genome shotgun (WGS) entry which is preliminary data.</text>
</comment>
<evidence type="ECO:0000256" key="3">
    <source>
        <dbReference type="ARBA" id="ARBA00010663"/>
    </source>
</evidence>
<dbReference type="InterPro" id="IPR000276">
    <property type="entry name" value="GPCR_Rhodpsn"/>
</dbReference>
<feature type="non-terminal residue" evidence="16">
    <location>
        <position position="1"/>
    </location>
</feature>
<evidence type="ECO:0000256" key="5">
    <source>
        <dbReference type="ARBA" id="ARBA00022606"/>
    </source>
</evidence>
<evidence type="ECO:0000256" key="10">
    <source>
        <dbReference type="ARBA" id="ARBA00023136"/>
    </source>
</evidence>
<dbReference type="PRINTS" id="PR00245">
    <property type="entry name" value="OLFACTORYR"/>
</dbReference>
<feature type="transmembrane region" description="Helical" evidence="14">
    <location>
        <begin position="26"/>
        <end position="49"/>
    </location>
</feature>
<feature type="transmembrane region" description="Helical" evidence="14">
    <location>
        <begin position="528"/>
        <end position="550"/>
    </location>
</feature>
<dbReference type="PRINTS" id="PR00237">
    <property type="entry name" value="GPCRRHODOPSN"/>
</dbReference>
<keyword evidence="12 13" id="KW-0807">Transducer</keyword>